<dbReference type="InterPro" id="IPR037185">
    <property type="entry name" value="EmrE-like"/>
</dbReference>
<dbReference type="SUPFAM" id="SSF103481">
    <property type="entry name" value="Multidrug resistance efflux transporter EmrE"/>
    <property type="match status" value="2"/>
</dbReference>
<evidence type="ECO:0000259" key="7">
    <source>
        <dbReference type="Pfam" id="PF00892"/>
    </source>
</evidence>
<keyword evidence="9" id="KW-1185">Reference proteome</keyword>
<evidence type="ECO:0000313" key="9">
    <source>
        <dbReference type="Proteomes" id="UP001163823"/>
    </source>
</evidence>
<sequence length="374" mass="41423">MSKARYEDVFSSKKKRKKKKNLMQCSIIKHNGRQADQKQKQGTRTMGELGVIVVMLMAEFFEVGVNTLSKAAMKRGMNDFLFVLYSNVFAICVLLPSCFIFHRKGNCPPLTWDILSRFFIIGLLSCSTQMLKFSGIGYSSPTLASAISDLIPAYTFILAIVFRMEKLDLRATSHRAKSIGTILSITGALVITLYKGLPITNVPSLPYMHFNHFLSSSQSNWVFGGLLLAGHGLTLSLMYILQAWIIRDYPAELVVILFRCIFVTILSVPICLIVEKDPKAWRLRLDMELLTIGCSAFFVIFSQSVIHIWALGKKGPVYVSMFKPIGIVIAVALGVTLLGDTLYIGSVVGAAVIAVGILFCDLGESKRRKSGARV</sequence>
<keyword evidence="4 6" id="KW-1133">Transmembrane helix</keyword>
<name>A0AAD7KPE2_QUISA</name>
<proteinExistence type="inferred from homology"/>
<evidence type="ECO:0000256" key="2">
    <source>
        <dbReference type="ARBA" id="ARBA00007635"/>
    </source>
</evidence>
<keyword evidence="5 6" id="KW-0472">Membrane</keyword>
<feature type="domain" description="EamA" evidence="7">
    <location>
        <begin position="223"/>
        <end position="359"/>
    </location>
</feature>
<organism evidence="8 9">
    <name type="scientific">Quillaja saponaria</name>
    <name type="common">Soap bark tree</name>
    <dbReference type="NCBI Taxonomy" id="32244"/>
    <lineage>
        <taxon>Eukaryota</taxon>
        <taxon>Viridiplantae</taxon>
        <taxon>Streptophyta</taxon>
        <taxon>Embryophyta</taxon>
        <taxon>Tracheophyta</taxon>
        <taxon>Spermatophyta</taxon>
        <taxon>Magnoliopsida</taxon>
        <taxon>eudicotyledons</taxon>
        <taxon>Gunneridae</taxon>
        <taxon>Pentapetalae</taxon>
        <taxon>rosids</taxon>
        <taxon>fabids</taxon>
        <taxon>Fabales</taxon>
        <taxon>Quillajaceae</taxon>
        <taxon>Quillaja</taxon>
    </lineage>
</organism>
<dbReference type="GO" id="GO:0022857">
    <property type="term" value="F:transmembrane transporter activity"/>
    <property type="evidence" value="ECO:0007669"/>
    <property type="project" value="InterPro"/>
</dbReference>
<feature type="transmembrane region" description="Helical" evidence="6">
    <location>
        <begin position="343"/>
        <end position="363"/>
    </location>
</feature>
<feature type="transmembrane region" description="Helical" evidence="6">
    <location>
        <begin position="317"/>
        <end position="337"/>
    </location>
</feature>
<dbReference type="AlphaFoldDB" id="A0AAD7KPE2"/>
<feature type="transmembrane region" description="Helical" evidence="6">
    <location>
        <begin position="143"/>
        <end position="162"/>
    </location>
</feature>
<evidence type="ECO:0000256" key="4">
    <source>
        <dbReference type="ARBA" id="ARBA00022989"/>
    </source>
</evidence>
<evidence type="ECO:0000256" key="3">
    <source>
        <dbReference type="ARBA" id="ARBA00022692"/>
    </source>
</evidence>
<dbReference type="InterPro" id="IPR030184">
    <property type="entry name" value="WAT1-related"/>
</dbReference>
<accession>A0AAD7KPE2</accession>
<feature type="transmembrane region" description="Helical" evidence="6">
    <location>
        <begin position="182"/>
        <end position="201"/>
    </location>
</feature>
<keyword evidence="3 6" id="KW-0812">Transmembrane</keyword>
<reference evidence="8" key="1">
    <citation type="journal article" date="2023" name="Science">
        <title>Elucidation of the pathway for biosynthesis of saponin adjuvants from the soapbark tree.</title>
        <authorList>
            <person name="Reed J."/>
            <person name="Orme A."/>
            <person name="El-Demerdash A."/>
            <person name="Owen C."/>
            <person name="Martin L.B.B."/>
            <person name="Misra R.C."/>
            <person name="Kikuchi S."/>
            <person name="Rejzek M."/>
            <person name="Martin A.C."/>
            <person name="Harkess A."/>
            <person name="Leebens-Mack J."/>
            <person name="Louveau T."/>
            <person name="Stephenson M.J."/>
            <person name="Osbourn A."/>
        </authorList>
    </citation>
    <scope>NUCLEOTIDE SEQUENCE</scope>
    <source>
        <strain evidence="8">S10</strain>
    </source>
</reference>
<comment type="caution">
    <text evidence="8">The sequence shown here is derived from an EMBL/GenBank/DDBJ whole genome shotgun (WGS) entry which is preliminary data.</text>
</comment>
<dbReference type="GO" id="GO:0016020">
    <property type="term" value="C:membrane"/>
    <property type="evidence" value="ECO:0007669"/>
    <property type="project" value="UniProtKB-SubCell"/>
</dbReference>
<dbReference type="EMBL" id="JARAOO010000014">
    <property type="protein sequence ID" value="KAJ7943608.1"/>
    <property type="molecule type" value="Genomic_DNA"/>
</dbReference>
<feature type="transmembrane region" description="Helical" evidence="6">
    <location>
        <begin position="287"/>
        <end position="310"/>
    </location>
</feature>
<evidence type="ECO:0000256" key="6">
    <source>
        <dbReference type="RuleBase" id="RU363077"/>
    </source>
</evidence>
<feature type="domain" description="EamA" evidence="7">
    <location>
        <begin position="52"/>
        <end position="192"/>
    </location>
</feature>
<evidence type="ECO:0000256" key="5">
    <source>
        <dbReference type="ARBA" id="ARBA00023136"/>
    </source>
</evidence>
<feature type="transmembrane region" description="Helical" evidence="6">
    <location>
        <begin position="221"/>
        <end position="241"/>
    </location>
</feature>
<dbReference type="KEGG" id="qsa:O6P43_033134"/>
<feature type="transmembrane region" description="Helical" evidence="6">
    <location>
        <begin position="114"/>
        <end position="131"/>
    </location>
</feature>
<gene>
    <name evidence="8" type="ORF">O6P43_033134</name>
</gene>
<protein>
    <recommendedName>
        <fullName evidence="6">WAT1-related protein</fullName>
    </recommendedName>
</protein>
<feature type="transmembrane region" description="Helical" evidence="6">
    <location>
        <begin position="253"/>
        <end position="275"/>
    </location>
</feature>
<feature type="transmembrane region" description="Helical" evidence="6">
    <location>
        <begin position="80"/>
        <end position="102"/>
    </location>
</feature>
<dbReference type="PANTHER" id="PTHR31218">
    <property type="entry name" value="WAT1-RELATED PROTEIN"/>
    <property type="match status" value="1"/>
</dbReference>
<feature type="transmembrane region" description="Helical" evidence="6">
    <location>
        <begin position="49"/>
        <end position="68"/>
    </location>
</feature>
<comment type="subcellular location">
    <subcellularLocation>
        <location evidence="1 6">Membrane</location>
        <topology evidence="1 6">Multi-pass membrane protein</topology>
    </subcellularLocation>
</comment>
<evidence type="ECO:0000256" key="1">
    <source>
        <dbReference type="ARBA" id="ARBA00004141"/>
    </source>
</evidence>
<evidence type="ECO:0000313" key="8">
    <source>
        <dbReference type="EMBL" id="KAJ7943608.1"/>
    </source>
</evidence>
<comment type="similarity">
    <text evidence="2 6">Belongs to the drug/metabolite transporter (DMT) superfamily. Plant drug/metabolite exporter (P-DME) (TC 2.A.7.4) family.</text>
</comment>
<dbReference type="Pfam" id="PF00892">
    <property type="entry name" value="EamA"/>
    <property type="match status" value="2"/>
</dbReference>
<dbReference type="Proteomes" id="UP001163823">
    <property type="component" value="Chromosome 14"/>
</dbReference>
<dbReference type="InterPro" id="IPR000620">
    <property type="entry name" value="EamA_dom"/>
</dbReference>